<name>K4KZ77_SIMAS</name>
<dbReference type="Pfam" id="PF13424">
    <property type="entry name" value="TPR_12"/>
    <property type="match status" value="1"/>
</dbReference>
<dbReference type="PANTHER" id="PTHR24361">
    <property type="entry name" value="MITOGEN-ACTIVATED KINASE KINASE KINASE"/>
    <property type="match status" value="1"/>
</dbReference>
<dbReference type="InterPro" id="IPR000719">
    <property type="entry name" value="Prot_kinase_dom"/>
</dbReference>
<feature type="repeat" description="TPR" evidence="3">
    <location>
        <begin position="674"/>
        <end position="707"/>
    </location>
</feature>
<evidence type="ECO:0000256" key="1">
    <source>
        <dbReference type="ARBA" id="ARBA00022741"/>
    </source>
</evidence>
<dbReference type="PROSITE" id="PS50011">
    <property type="entry name" value="PROTEIN_KINASE_DOM"/>
    <property type="match status" value="1"/>
</dbReference>
<dbReference type="AlphaFoldDB" id="K4KZ77"/>
<dbReference type="Gene3D" id="1.10.510.10">
    <property type="entry name" value="Transferase(Phosphotransferase) domain 1"/>
    <property type="match status" value="1"/>
</dbReference>
<keyword evidence="1 4" id="KW-0547">Nucleotide-binding</keyword>
<dbReference type="InterPro" id="IPR019734">
    <property type="entry name" value="TPR_rpt"/>
</dbReference>
<keyword evidence="3" id="KW-0802">TPR repeat</keyword>
<evidence type="ECO:0000313" key="7">
    <source>
        <dbReference type="Proteomes" id="UP000000466"/>
    </source>
</evidence>
<dbReference type="PANTHER" id="PTHR24361:SF678">
    <property type="entry name" value="SPORULATION-SPECIFIC PROTEIN 1"/>
    <property type="match status" value="1"/>
</dbReference>
<dbReference type="Pfam" id="PF00069">
    <property type="entry name" value="Pkinase"/>
    <property type="match status" value="1"/>
</dbReference>
<keyword evidence="6" id="KW-0808">Transferase</keyword>
<dbReference type="SUPFAM" id="SSF48452">
    <property type="entry name" value="TPR-like"/>
    <property type="match status" value="2"/>
</dbReference>
<dbReference type="InterPro" id="IPR008271">
    <property type="entry name" value="Ser/Thr_kinase_AS"/>
</dbReference>
<evidence type="ECO:0000256" key="3">
    <source>
        <dbReference type="PROSITE-ProRule" id="PRU00339"/>
    </source>
</evidence>
<dbReference type="PROSITE" id="PS00108">
    <property type="entry name" value="PROTEIN_KINASE_ST"/>
    <property type="match status" value="1"/>
</dbReference>
<keyword evidence="2 4" id="KW-0067">ATP-binding</keyword>
<dbReference type="RefSeq" id="WP_015047376.1">
    <property type="nucleotide sequence ID" value="NC_018868.3"/>
</dbReference>
<dbReference type="GO" id="GO:0004672">
    <property type="term" value="F:protein kinase activity"/>
    <property type="evidence" value="ECO:0007669"/>
    <property type="project" value="InterPro"/>
</dbReference>
<dbReference type="EMBL" id="CP003746">
    <property type="protein sequence ID" value="AFU99212.1"/>
    <property type="molecule type" value="Genomic_DNA"/>
</dbReference>
<accession>K4KZ77</accession>
<protein>
    <submittedName>
        <fullName evidence="6">Serine/threonine kinase protein</fullName>
    </submittedName>
</protein>
<dbReference type="SMART" id="SM00220">
    <property type="entry name" value="S_TKc"/>
    <property type="match status" value="1"/>
</dbReference>
<organism evidence="6 7">
    <name type="scientific">Simiduia agarivorans (strain DSM 21679 / JCM 13881 / BCRC 17597 / SA1)</name>
    <dbReference type="NCBI Taxonomy" id="1117647"/>
    <lineage>
        <taxon>Bacteria</taxon>
        <taxon>Pseudomonadati</taxon>
        <taxon>Pseudomonadota</taxon>
        <taxon>Gammaproteobacteria</taxon>
        <taxon>Cellvibrionales</taxon>
        <taxon>Cellvibrionaceae</taxon>
        <taxon>Simiduia</taxon>
    </lineage>
</organism>
<dbReference type="InterPro" id="IPR017441">
    <property type="entry name" value="Protein_kinase_ATP_BS"/>
</dbReference>
<dbReference type="GO" id="GO:0005737">
    <property type="term" value="C:cytoplasm"/>
    <property type="evidence" value="ECO:0007669"/>
    <property type="project" value="TreeGrafter"/>
</dbReference>
<dbReference type="STRING" id="1117647.M5M_10155"/>
<proteinExistence type="predicted"/>
<dbReference type="HOGENOM" id="CLU_322812_0_0_6"/>
<dbReference type="InterPro" id="IPR053235">
    <property type="entry name" value="Ser_Thr_kinase"/>
</dbReference>
<keyword evidence="6" id="KW-0418">Kinase</keyword>
<dbReference type="Proteomes" id="UP000000466">
    <property type="component" value="Chromosome"/>
</dbReference>
<dbReference type="InterPro" id="IPR011009">
    <property type="entry name" value="Kinase-like_dom_sf"/>
</dbReference>
<dbReference type="PROSITE" id="PS00107">
    <property type="entry name" value="PROTEIN_KINASE_ATP"/>
    <property type="match status" value="1"/>
</dbReference>
<evidence type="ECO:0000313" key="6">
    <source>
        <dbReference type="EMBL" id="AFU99212.1"/>
    </source>
</evidence>
<dbReference type="Pfam" id="PF13181">
    <property type="entry name" value="TPR_8"/>
    <property type="match status" value="1"/>
</dbReference>
<dbReference type="eggNOG" id="COG0457">
    <property type="taxonomic scope" value="Bacteria"/>
</dbReference>
<gene>
    <name evidence="6" type="ordered locus">M5M_10155</name>
</gene>
<evidence type="ECO:0000256" key="4">
    <source>
        <dbReference type="PROSITE-ProRule" id="PRU10141"/>
    </source>
</evidence>
<dbReference type="SUPFAM" id="SSF56112">
    <property type="entry name" value="Protein kinase-like (PK-like)"/>
    <property type="match status" value="1"/>
</dbReference>
<dbReference type="CDD" id="cd14014">
    <property type="entry name" value="STKc_PknB_like"/>
    <property type="match status" value="1"/>
</dbReference>
<dbReference type="PROSITE" id="PS50005">
    <property type="entry name" value="TPR"/>
    <property type="match status" value="1"/>
</dbReference>
<sequence length="845" mass="93574">MTEAEIPQTENYTVEAILGKGGMGVVYLAFDKRLNRKVAIKCIRHNRANENWVEAVTEEARLLAQINHRNIVHIYDLIDWQGSPALVMEYLQGRTLLDIFRSDELMSGELDLATRLDWLRQIAEGLACAHAKGIIHRDLKAENIMITDEGTVKIMDFGIARHQAQPLHANIHDSQVLPGEFIGSPAALSPEQAMGDRLTTASDIFSFGILAYCLLCGHHPFGDPKNADLVLQGIIYRPPMPVQFLECLGIPDEDAQTLGAEIIACLNKAPGMRPAASALAFTQTIPNKEDYTAMPVPPQNSRGLALTISAILVTATAGLIWLAGQQPEPRRNVYVALPTFTGTDMAEYITEATPEFLRNGIIDALLIDDRHAVIQYDNASKLEEPSQLGLASGANEVLKLTFECKKYWCDGRMARYSGPEWHKTSGDAFSIDLRNGSDSFSAVQWHTVKSGLILNDRHIDNARDPSREYFSLLTEFRKTRYLSGESIKILIDEILTYPSFTPNYHLLVKVATRNFQINNNSGDLKIALELIESNKAELPTSTYLKLIGQCQSALKFYREAEASAEKLLQFGSVFDARLIEADLAIEQGNYQHALDTYTSLIDYAPSENGFYGIAYSAYILGDIALTKRALNSALTLNPNSIPANSLLGSLQLSDGEYTSAIENFNKIVEIIPDEPTLNNLATAYLLSGNRAEAKKQFEKAAQLAPNNPTILYNLGELELLAGNQNNAQIFFEKAIKGLRSLEQSSDASIAIRALSLLGRTEEAKNVLTTTEKNFSGIPDYLFSEAIYYTTIGQPDLAQEKIEMLIALGYTKDWFRFPWYGADCNKAINAQNDHLCSAPINLEGDE</sequence>
<feature type="domain" description="Protein kinase" evidence="5">
    <location>
        <begin position="12"/>
        <end position="285"/>
    </location>
</feature>
<dbReference type="OrthoDB" id="9801841at2"/>
<dbReference type="Gene3D" id="3.30.200.20">
    <property type="entry name" value="Phosphorylase Kinase, domain 1"/>
    <property type="match status" value="1"/>
</dbReference>
<dbReference type="GO" id="GO:0005524">
    <property type="term" value="F:ATP binding"/>
    <property type="evidence" value="ECO:0007669"/>
    <property type="project" value="UniProtKB-UniRule"/>
</dbReference>
<reference evidence="6 7" key="1">
    <citation type="journal article" date="2013" name="Genome Announc.">
        <title>Complete genome sequence of Simiduia agarivorans SA1(T), a marine bacterium able to degrade a variety of polysaccharides.</title>
        <authorList>
            <person name="Lin S.Y."/>
            <person name="Shieh W.Y."/>
            <person name="Chen J.S."/>
            <person name="Tang S.L."/>
        </authorList>
    </citation>
    <scope>NUCLEOTIDE SEQUENCE [LARGE SCALE GENOMIC DNA]</scope>
    <source>
        <strain evidence="7">DSM 21679 / JCM 13881 / BCRC 17597 / SA1</strain>
    </source>
</reference>
<dbReference type="KEGG" id="saga:M5M_10155"/>
<evidence type="ECO:0000256" key="2">
    <source>
        <dbReference type="ARBA" id="ARBA00022840"/>
    </source>
</evidence>
<dbReference type="eggNOG" id="COG0515">
    <property type="taxonomic scope" value="Bacteria"/>
</dbReference>
<evidence type="ECO:0000259" key="5">
    <source>
        <dbReference type="PROSITE" id="PS50011"/>
    </source>
</evidence>
<keyword evidence="7" id="KW-1185">Reference proteome</keyword>
<feature type="binding site" evidence="4">
    <location>
        <position position="41"/>
    </location>
    <ligand>
        <name>ATP</name>
        <dbReference type="ChEBI" id="CHEBI:30616"/>
    </ligand>
</feature>
<dbReference type="InterPro" id="IPR011990">
    <property type="entry name" value="TPR-like_helical_dom_sf"/>
</dbReference>
<dbReference type="SMART" id="SM00028">
    <property type="entry name" value="TPR"/>
    <property type="match status" value="5"/>
</dbReference>
<dbReference type="Gene3D" id="1.25.40.10">
    <property type="entry name" value="Tetratricopeptide repeat domain"/>
    <property type="match status" value="1"/>
</dbReference>